<keyword evidence="4" id="KW-1185">Reference proteome</keyword>
<dbReference type="Gramene" id="AUR62016303-RA">
    <property type="protein sequence ID" value="AUR62016303-RA:cds"/>
    <property type="gene ID" value="AUR62016303"/>
</dbReference>
<accession>A0A803LMX4</accession>
<proteinExistence type="predicted"/>
<reference evidence="3" key="2">
    <citation type="submission" date="2021-03" db="UniProtKB">
        <authorList>
            <consortium name="EnsemblPlants"/>
        </authorList>
    </citation>
    <scope>IDENTIFICATION</scope>
</reference>
<dbReference type="AlphaFoldDB" id="A0A803LMX4"/>
<feature type="compositionally biased region" description="Gly residues" evidence="1">
    <location>
        <begin position="225"/>
        <end position="245"/>
    </location>
</feature>
<feature type="compositionally biased region" description="Polar residues" evidence="1">
    <location>
        <begin position="247"/>
        <end position="265"/>
    </location>
</feature>
<protein>
    <recommendedName>
        <fullName evidence="2">Retroviral polymerase SH3-like domain-containing protein</fullName>
    </recommendedName>
</protein>
<dbReference type="GO" id="GO:0003676">
    <property type="term" value="F:nucleic acid binding"/>
    <property type="evidence" value="ECO:0007669"/>
    <property type="project" value="InterPro"/>
</dbReference>
<dbReference type="Pfam" id="PF25597">
    <property type="entry name" value="SH3_retrovirus"/>
    <property type="match status" value="1"/>
</dbReference>
<dbReference type="InterPro" id="IPR057670">
    <property type="entry name" value="SH3_retrovirus"/>
</dbReference>
<evidence type="ECO:0000313" key="3">
    <source>
        <dbReference type="EnsemblPlants" id="AUR62016303-RA:cds"/>
    </source>
</evidence>
<dbReference type="InterPro" id="IPR012337">
    <property type="entry name" value="RNaseH-like_sf"/>
</dbReference>
<dbReference type="Proteomes" id="UP000596660">
    <property type="component" value="Unplaced"/>
</dbReference>
<dbReference type="PANTHER" id="PTHR37610:SF6">
    <property type="entry name" value="GAG-POLYPEPTIDE OF LTR COPIA-TYPE-RELATED"/>
    <property type="match status" value="1"/>
</dbReference>
<dbReference type="Pfam" id="PF14223">
    <property type="entry name" value="Retrotran_gag_2"/>
    <property type="match status" value="1"/>
</dbReference>
<sequence length="710" mass="80808">MEISLGSKRKYGFVTGTVRRDLSDRVKQETWDTCNNTIIAWILGNVSDSIKKSVMFISNCSQIWKQLEQRYAIANGSRKYQLNKEIYETKQSRKSVTDYYTQLKILWEELESMTSLPAITTTNEEISAFITALSRHQDEHKLFQFLNGLDDDYSQQRSHLLMQTPLPSVDSSCNTLHQEENQRVILKAVKEESEPLAMFSKGSEGFPPGHPKSQRYFKGNTSRGGFIGGYRGGRNNRGGRTGRGGRTTANVQTETRSTNSSTSGLPFNAAQLEQLVKMWPSVGKSGETRVHICRNEKCRNEAKINLPTGHTSGITHKGVVSLENGLKLKDVLYVPVFKHNLMSVQKLVQNEKCKVNFHASYCSVGKKLAEMKRESCKMKVALNTSSAVTIPGTVKNVSKMSIPTLWHQRLGHAPMTKIKKIEELRGVDNKCEGICIICPAAKFTKLPYTLSNSRAKHAFELIHIDIWGSFRVPTRYSQRYFLTIVDDHSRVTWVKLLKKKSQAFNALKEFLCMGKTQLSPESKGYRLLYLAENKNFVSRDVKFYESICPYKLFCSNSKTQSEIVNNTGININNRGIEENEVETVEIDEEIEPCESEEMEQNVNQPDQTEHTLRSEAEPVRKSSRDHVSPHWHKDYVIGRTRSNCCVKSAPEKIEIAADIPLSNAFFVARALEDQHQGFVFYLANPLSLGNQRDNQWLQEAQQKLRQDPWH</sequence>
<evidence type="ECO:0000259" key="2">
    <source>
        <dbReference type="Pfam" id="PF25597"/>
    </source>
</evidence>
<dbReference type="InterPro" id="IPR036397">
    <property type="entry name" value="RNaseH_sf"/>
</dbReference>
<feature type="region of interest" description="Disordered" evidence="1">
    <location>
        <begin position="593"/>
        <end position="627"/>
    </location>
</feature>
<evidence type="ECO:0000256" key="1">
    <source>
        <dbReference type="SAM" id="MobiDB-lite"/>
    </source>
</evidence>
<organism evidence="3 4">
    <name type="scientific">Chenopodium quinoa</name>
    <name type="common">Quinoa</name>
    <dbReference type="NCBI Taxonomy" id="63459"/>
    <lineage>
        <taxon>Eukaryota</taxon>
        <taxon>Viridiplantae</taxon>
        <taxon>Streptophyta</taxon>
        <taxon>Embryophyta</taxon>
        <taxon>Tracheophyta</taxon>
        <taxon>Spermatophyta</taxon>
        <taxon>Magnoliopsida</taxon>
        <taxon>eudicotyledons</taxon>
        <taxon>Gunneridae</taxon>
        <taxon>Pentapetalae</taxon>
        <taxon>Caryophyllales</taxon>
        <taxon>Chenopodiaceae</taxon>
        <taxon>Chenopodioideae</taxon>
        <taxon>Atripliceae</taxon>
        <taxon>Chenopodium</taxon>
    </lineage>
</organism>
<feature type="region of interest" description="Disordered" evidence="1">
    <location>
        <begin position="221"/>
        <end position="265"/>
    </location>
</feature>
<evidence type="ECO:0000313" key="4">
    <source>
        <dbReference type="Proteomes" id="UP000596660"/>
    </source>
</evidence>
<dbReference type="OMA" id="ETRVHIC"/>
<name>A0A803LMX4_CHEQI</name>
<dbReference type="Gene3D" id="3.30.420.10">
    <property type="entry name" value="Ribonuclease H-like superfamily/Ribonuclease H"/>
    <property type="match status" value="1"/>
</dbReference>
<dbReference type="EnsemblPlants" id="AUR62016303-RA">
    <property type="protein sequence ID" value="AUR62016303-RA:cds"/>
    <property type="gene ID" value="AUR62016303"/>
</dbReference>
<reference evidence="3" key="1">
    <citation type="journal article" date="2017" name="Nature">
        <title>The genome of Chenopodium quinoa.</title>
        <authorList>
            <person name="Jarvis D.E."/>
            <person name="Ho Y.S."/>
            <person name="Lightfoot D.J."/>
            <person name="Schmoeckel S.M."/>
            <person name="Li B."/>
            <person name="Borm T.J.A."/>
            <person name="Ohyanagi H."/>
            <person name="Mineta K."/>
            <person name="Michell C.T."/>
            <person name="Saber N."/>
            <person name="Kharbatia N.M."/>
            <person name="Rupper R.R."/>
            <person name="Sharp A.R."/>
            <person name="Dally N."/>
            <person name="Boughton B.A."/>
            <person name="Woo Y.H."/>
            <person name="Gao G."/>
            <person name="Schijlen E.G.W.M."/>
            <person name="Guo X."/>
            <person name="Momin A.A."/>
            <person name="Negrao S."/>
            <person name="Al-Babili S."/>
            <person name="Gehring C."/>
            <person name="Roessner U."/>
            <person name="Jung C."/>
            <person name="Murphy K."/>
            <person name="Arold S.T."/>
            <person name="Gojobori T."/>
            <person name="van der Linden C.G."/>
            <person name="van Loo E.N."/>
            <person name="Jellen E.N."/>
            <person name="Maughan P.J."/>
            <person name="Tester M."/>
        </authorList>
    </citation>
    <scope>NUCLEOTIDE SEQUENCE [LARGE SCALE GENOMIC DNA]</scope>
    <source>
        <strain evidence="3">cv. PI 614886</strain>
    </source>
</reference>
<feature type="compositionally biased region" description="Basic and acidic residues" evidence="1">
    <location>
        <begin position="607"/>
        <end position="627"/>
    </location>
</feature>
<dbReference type="SUPFAM" id="SSF53098">
    <property type="entry name" value="Ribonuclease H-like"/>
    <property type="match status" value="1"/>
</dbReference>
<feature type="domain" description="Retroviral polymerase SH3-like" evidence="2">
    <location>
        <begin position="519"/>
        <end position="548"/>
    </location>
</feature>
<dbReference type="PANTHER" id="PTHR37610">
    <property type="entry name" value="CCHC-TYPE DOMAIN-CONTAINING PROTEIN"/>
    <property type="match status" value="1"/>
</dbReference>